<dbReference type="EMBL" id="AVBG01000005">
    <property type="protein sequence ID" value="KGP91658.1"/>
    <property type="molecule type" value="Genomic_DNA"/>
</dbReference>
<gene>
    <name evidence="8" type="ORF">N780_18690</name>
</gene>
<name>A0A0A2UXZ5_9BACI</name>
<dbReference type="eggNOG" id="COG1757">
    <property type="taxonomic scope" value="Bacteria"/>
</dbReference>
<dbReference type="AlphaFoldDB" id="A0A0A2UXZ5"/>
<evidence type="ECO:0000256" key="5">
    <source>
        <dbReference type="ARBA" id="ARBA00023136"/>
    </source>
</evidence>
<comment type="subcellular location">
    <subcellularLocation>
        <location evidence="1">Cell membrane</location>
        <topology evidence="1">Multi-pass membrane protein</topology>
    </subcellularLocation>
</comment>
<comment type="caution">
    <text evidence="8">The sequence shown here is derived from an EMBL/GenBank/DDBJ whole genome shotgun (WGS) entry which is preliminary data.</text>
</comment>
<organism evidence="8 9">
    <name type="scientific">Pontibacillus chungwhensis BH030062</name>
    <dbReference type="NCBI Taxonomy" id="1385513"/>
    <lineage>
        <taxon>Bacteria</taxon>
        <taxon>Bacillati</taxon>
        <taxon>Bacillota</taxon>
        <taxon>Bacilli</taxon>
        <taxon>Bacillales</taxon>
        <taxon>Bacillaceae</taxon>
        <taxon>Pontibacillus</taxon>
    </lineage>
</organism>
<feature type="transmembrane region" description="Helical" evidence="6">
    <location>
        <begin position="12"/>
        <end position="39"/>
    </location>
</feature>
<feature type="domain" description="Na+/H+ antiporter NhaC-like C-terminal" evidence="7">
    <location>
        <begin position="162"/>
        <end position="485"/>
    </location>
</feature>
<dbReference type="PANTHER" id="PTHR43478:SF1">
    <property type="entry name" value="NA+_H+ ANTIPORTER NHAC-LIKE C-TERMINAL DOMAIN-CONTAINING PROTEIN"/>
    <property type="match status" value="1"/>
</dbReference>
<accession>A0A0A2UXZ5</accession>
<evidence type="ECO:0000259" key="7">
    <source>
        <dbReference type="Pfam" id="PF03553"/>
    </source>
</evidence>
<evidence type="ECO:0000313" key="9">
    <source>
        <dbReference type="Proteomes" id="UP000030153"/>
    </source>
</evidence>
<dbReference type="Proteomes" id="UP000030153">
    <property type="component" value="Unassembled WGS sequence"/>
</dbReference>
<dbReference type="OrthoDB" id="9762978at2"/>
<dbReference type="InterPro" id="IPR018461">
    <property type="entry name" value="Na/H_Antiport_NhaC-like_C"/>
</dbReference>
<evidence type="ECO:0000256" key="6">
    <source>
        <dbReference type="SAM" id="Phobius"/>
    </source>
</evidence>
<evidence type="ECO:0000256" key="1">
    <source>
        <dbReference type="ARBA" id="ARBA00004651"/>
    </source>
</evidence>
<reference evidence="8 9" key="1">
    <citation type="submission" date="2013-08" db="EMBL/GenBank/DDBJ databases">
        <title>Genome of Pontibacillus chungwhensis.</title>
        <authorList>
            <person name="Wang Q."/>
            <person name="Wang G."/>
        </authorList>
    </citation>
    <scope>NUCLEOTIDE SEQUENCE [LARGE SCALE GENOMIC DNA]</scope>
    <source>
        <strain evidence="8 9">BH030062</strain>
    </source>
</reference>
<keyword evidence="4 6" id="KW-1133">Transmembrane helix</keyword>
<evidence type="ECO:0000256" key="2">
    <source>
        <dbReference type="ARBA" id="ARBA00022475"/>
    </source>
</evidence>
<protein>
    <submittedName>
        <fullName evidence="8">Sodium:proton antiporter</fullName>
    </submittedName>
</protein>
<feature type="transmembrane region" description="Helical" evidence="6">
    <location>
        <begin position="344"/>
        <end position="362"/>
    </location>
</feature>
<keyword evidence="5 6" id="KW-0472">Membrane</keyword>
<feature type="transmembrane region" description="Helical" evidence="6">
    <location>
        <begin position="70"/>
        <end position="91"/>
    </location>
</feature>
<proteinExistence type="predicted"/>
<feature type="transmembrane region" description="Helical" evidence="6">
    <location>
        <begin position="382"/>
        <end position="404"/>
    </location>
</feature>
<dbReference type="PANTHER" id="PTHR43478">
    <property type="entry name" value="NA+/H+ ANTIPORTER-RELATED"/>
    <property type="match status" value="1"/>
</dbReference>
<evidence type="ECO:0000256" key="3">
    <source>
        <dbReference type="ARBA" id="ARBA00022692"/>
    </source>
</evidence>
<sequence>MEGTIYSLIPPLVMLVLVLVTRRVLISLGVGILLGAFMLHDFSITATLSEVWTQFYTIFYVDGALNLGNLFLLSFLILLGITTAFMTASGGSRAFGEWAIQRVKTRKGAQSMPAVLGIIIFIDDYFNSLAIGQVARPLTDRYKVSRAKLAYLIDSTSAPITVISPISSWGAYIIGTIGTIIATNELTQFSGLEAFVKMIPMNLYVFAAILLVFLTIYRKFDIGAMKKHEQKAELEGELVDKTKDVPGDLNNEFKDVRNGRVYHLIVPIIVLIAATVIAMVVTGIQGTEGNVTILEIFKNTNVNRSLFAGGLFAALSGFILYVTQSGEKSSLSKVSLEGSKAMMPAIYILVFAWMIGAIIGELETGKFLAAQFESLNIQPSYLPLLVFLVSGGMAFATGTSWGTFGIMLPIAGNIAANTDVSMFLPALAAVLAGSVFGDHCSPISDTSILSSTGAGSNHIDHVMTQLPYALISAAATSVGYVVYGMTSSAMLSLIITLLIVVLVVFAINPKSNHSKANESKTA</sequence>
<feature type="transmembrane region" description="Helical" evidence="6">
    <location>
        <begin position="489"/>
        <end position="507"/>
    </location>
</feature>
<feature type="transmembrane region" description="Helical" evidence="6">
    <location>
        <begin position="112"/>
        <end position="135"/>
    </location>
</feature>
<keyword evidence="2" id="KW-1003">Cell membrane</keyword>
<keyword evidence="9" id="KW-1185">Reference proteome</keyword>
<dbReference type="RefSeq" id="WP_036782566.1">
    <property type="nucleotide sequence ID" value="NZ_AVBG01000005.1"/>
</dbReference>
<feature type="transmembrane region" description="Helical" evidence="6">
    <location>
        <begin position="466"/>
        <end position="483"/>
    </location>
</feature>
<dbReference type="GO" id="GO:0005886">
    <property type="term" value="C:plasma membrane"/>
    <property type="evidence" value="ECO:0007669"/>
    <property type="project" value="UniProtKB-SubCell"/>
</dbReference>
<dbReference type="Pfam" id="PF03553">
    <property type="entry name" value="Na_H_antiporter"/>
    <property type="match status" value="1"/>
</dbReference>
<evidence type="ECO:0000256" key="4">
    <source>
        <dbReference type="ARBA" id="ARBA00022989"/>
    </source>
</evidence>
<feature type="transmembrane region" description="Helical" evidence="6">
    <location>
        <begin position="199"/>
        <end position="217"/>
    </location>
</feature>
<feature type="transmembrane region" description="Helical" evidence="6">
    <location>
        <begin position="305"/>
        <end position="323"/>
    </location>
</feature>
<keyword evidence="3 6" id="KW-0812">Transmembrane</keyword>
<feature type="transmembrane region" description="Helical" evidence="6">
    <location>
        <begin position="261"/>
        <end position="285"/>
    </location>
</feature>
<evidence type="ECO:0000313" key="8">
    <source>
        <dbReference type="EMBL" id="KGP91658.1"/>
    </source>
</evidence>